<sequence length="68" mass="7445">MKLEDSEVVVVVVVVVVVMEVVVGREEGRVACGFPGKLYLLRCFVWPGAAETSYRCSQPLFADTTATH</sequence>
<name>A0A5B7JQP6_PORTR</name>
<feature type="transmembrane region" description="Helical" evidence="1">
    <location>
        <begin position="6"/>
        <end position="23"/>
    </location>
</feature>
<keyword evidence="1" id="KW-1133">Transmembrane helix</keyword>
<accession>A0A5B7JQP6</accession>
<dbReference type="EMBL" id="VSRR010113937">
    <property type="protein sequence ID" value="MPC98402.1"/>
    <property type="molecule type" value="Genomic_DNA"/>
</dbReference>
<dbReference type="Proteomes" id="UP000324222">
    <property type="component" value="Unassembled WGS sequence"/>
</dbReference>
<evidence type="ECO:0000256" key="1">
    <source>
        <dbReference type="SAM" id="Phobius"/>
    </source>
</evidence>
<reference evidence="2 3" key="1">
    <citation type="submission" date="2019-05" db="EMBL/GenBank/DDBJ databases">
        <title>Another draft genome of Portunus trituberculatus and its Hox gene families provides insights of decapod evolution.</title>
        <authorList>
            <person name="Jeong J.-H."/>
            <person name="Song I."/>
            <person name="Kim S."/>
            <person name="Choi T."/>
            <person name="Kim D."/>
            <person name="Ryu S."/>
            <person name="Kim W."/>
        </authorList>
    </citation>
    <scope>NUCLEOTIDE SEQUENCE [LARGE SCALE GENOMIC DNA]</scope>
    <source>
        <tissue evidence="2">Muscle</tissue>
    </source>
</reference>
<evidence type="ECO:0000313" key="2">
    <source>
        <dbReference type="EMBL" id="MPC98402.1"/>
    </source>
</evidence>
<organism evidence="2 3">
    <name type="scientific">Portunus trituberculatus</name>
    <name type="common">Swimming crab</name>
    <name type="synonym">Neptunus trituberculatus</name>
    <dbReference type="NCBI Taxonomy" id="210409"/>
    <lineage>
        <taxon>Eukaryota</taxon>
        <taxon>Metazoa</taxon>
        <taxon>Ecdysozoa</taxon>
        <taxon>Arthropoda</taxon>
        <taxon>Crustacea</taxon>
        <taxon>Multicrustacea</taxon>
        <taxon>Malacostraca</taxon>
        <taxon>Eumalacostraca</taxon>
        <taxon>Eucarida</taxon>
        <taxon>Decapoda</taxon>
        <taxon>Pleocyemata</taxon>
        <taxon>Brachyura</taxon>
        <taxon>Eubrachyura</taxon>
        <taxon>Portunoidea</taxon>
        <taxon>Portunidae</taxon>
        <taxon>Portuninae</taxon>
        <taxon>Portunus</taxon>
    </lineage>
</organism>
<proteinExistence type="predicted"/>
<keyword evidence="3" id="KW-1185">Reference proteome</keyword>
<evidence type="ECO:0000313" key="3">
    <source>
        <dbReference type="Proteomes" id="UP000324222"/>
    </source>
</evidence>
<comment type="caution">
    <text evidence="2">The sequence shown here is derived from an EMBL/GenBank/DDBJ whole genome shotgun (WGS) entry which is preliminary data.</text>
</comment>
<protein>
    <submittedName>
        <fullName evidence="2">Uncharacterized protein</fullName>
    </submittedName>
</protein>
<keyword evidence="1" id="KW-0812">Transmembrane</keyword>
<keyword evidence="1" id="KW-0472">Membrane</keyword>
<gene>
    <name evidence="2" type="ORF">E2C01_093771</name>
</gene>
<dbReference type="AlphaFoldDB" id="A0A5B7JQP6"/>